<evidence type="ECO:0000313" key="2">
    <source>
        <dbReference type="EMBL" id="MBE9027843.1"/>
    </source>
</evidence>
<evidence type="ECO:0000313" key="3">
    <source>
        <dbReference type="Proteomes" id="UP000622533"/>
    </source>
</evidence>
<accession>A0A8J7D5P6</accession>
<protein>
    <submittedName>
        <fullName evidence="2">Uncharacterized protein</fullName>
    </submittedName>
</protein>
<feature type="transmembrane region" description="Helical" evidence="1">
    <location>
        <begin position="20"/>
        <end position="43"/>
    </location>
</feature>
<keyword evidence="1" id="KW-0472">Membrane</keyword>
<comment type="caution">
    <text evidence="2">The sequence shown here is derived from an EMBL/GenBank/DDBJ whole genome shotgun (WGS) entry which is preliminary data.</text>
</comment>
<dbReference type="EMBL" id="JADEXS010001093">
    <property type="protein sequence ID" value="MBE9027843.1"/>
    <property type="molecule type" value="Genomic_DNA"/>
</dbReference>
<dbReference type="Proteomes" id="UP000622533">
    <property type="component" value="Unassembled WGS sequence"/>
</dbReference>
<dbReference type="RefSeq" id="WP_190884765.1">
    <property type="nucleotide sequence ID" value="NZ_JADEXS020000001.1"/>
</dbReference>
<gene>
    <name evidence="2" type="ORF">IQ276_37120</name>
</gene>
<proteinExistence type="predicted"/>
<dbReference type="AlphaFoldDB" id="A0A8J7D5P6"/>
<keyword evidence="3" id="KW-1185">Reference proteome</keyword>
<organism evidence="2 3">
    <name type="scientific">Desmonostoc muscorum LEGE 12446</name>
    <dbReference type="NCBI Taxonomy" id="1828758"/>
    <lineage>
        <taxon>Bacteria</taxon>
        <taxon>Bacillati</taxon>
        <taxon>Cyanobacteriota</taxon>
        <taxon>Cyanophyceae</taxon>
        <taxon>Nostocales</taxon>
        <taxon>Nostocaceae</taxon>
        <taxon>Desmonostoc</taxon>
    </lineage>
</organism>
<name>A0A8J7D5P6_DESMC</name>
<sequence length="45" mass="5227">MSEHSKIIRLMLLNFRSGRWRGNFTITNFLLLLGAFLSLPALYTN</sequence>
<keyword evidence="1" id="KW-0812">Transmembrane</keyword>
<keyword evidence="1" id="KW-1133">Transmembrane helix</keyword>
<reference evidence="2" key="1">
    <citation type="submission" date="2020-10" db="EMBL/GenBank/DDBJ databases">
        <authorList>
            <person name="Castelo-Branco R."/>
            <person name="Eusebio N."/>
            <person name="Adriana R."/>
            <person name="Vieira A."/>
            <person name="Brugerolle De Fraissinette N."/>
            <person name="Rezende De Castro R."/>
            <person name="Schneider M.P."/>
            <person name="Vasconcelos V."/>
            <person name="Leao P.N."/>
        </authorList>
    </citation>
    <scope>NUCLEOTIDE SEQUENCE</scope>
    <source>
        <strain evidence="2">LEGE 12446</strain>
    </source>
</reference>
<evidence type="ECO:0000256" key="1">
    <source>
        <dbReference type="SAM" id="Phobius"/>
    </source>
</evidence>